<proteinExistence type="predicted"/>
<reference evidence="1 2" key="1">
    <citation type="journal article" date="2024" name="G3 (Bethesda)">
        <title>Genome assembly of Hibiscus sabdariffa L. provides insights into metabolisms of medicinal natural products.</title>
        <authorList>
            <person name="Kim T."/>
        </authorList>
    </citation>
    <scope>NUCLEOTIDE SEQUENCE [LARGE SCALE GENOMIC DNA]</scope>
    <source>
        <strain evidence="1">TK-2024</strain>
        <tissue evidence="1">Old leaves</tissue>
    </source>
</reference>
<dbReference type="Proteomes" id="UP001396334">
    <property type="component" value="Unassembled WGS sequence"/>
</dbReference>
<keyword evidence="2" id="KW-1185">Reference proteome</keyword>
<evidence type="ECO:0000313" key="1">
    <source>
        <dbReference type="EMBL" id="KAK9022752.1"/>
    </source>
</evidence>
<dbReference type="EMBL" id="JBBPBN010000015">
    <property type="protein sequence ID" value="KAK9022752.1"/>
    <property type="molecule type" value="Genomic_DNA"/>
</dbReference>
<protein>
    <submittedName>
        <fullName evidence="1">Uncharacterized protein</fullName>
    </submittedName>
</protein>
<evidence type="ECO:0000313" key="2">
    <source>
        <dbReference type="Proteomes" id="UP001396334"/>
    </source>
</evidence>
<comment type="caution">
    <text evidence="1">The sequence shown here is derived from an EMBL/GenBank/DDBJ whole genome shotgun (WGS) entry which is preliminary data.</text>
</comment>
<name>A0ABR2SC18_9ROSI</name>
<accession>A0ABR2SC18</accession>
<organism evidence="1 2">
    <name type="scientific">Hibiscus sabdariffa</name>
    <name type="common">roselle</name>
    <dbReference type="NCBI Taxonomy" id="183260"/>
    <lineage>
        <taxon>Eukaryota</taxon>
        <taxon>Viridiplantae</taxon>
        <taxon>Streptophyta</taxon>
        <taxon>Embryophyta</taxon>
        <taxon>Tracheophyta</taxon>
        <taxon>Spermatophyta</taxon>
        <taxon>Magnoliopsida</taxon>
        <taxon>eudicotyledons</taxon>
        <taxon>Gunneridae</taxon>
        <taxon>Pentapetalae</taxon>
        <taxon>rosids</taxon>
        <taxon>malvids</taxon>
        <taxon>Malvales</taxon>
        <taxon>Malvaceae</taxon>
        <taxon>Malvoideae</taxon>
        <taxon>Hibiscus</taxon>
    </lineage>
</organism>
<gene>
    <name evidence="1" type="ORF">V6N11_002995</name>
</gene>
<sequence length="91" mass="10429">MCRETLPIGYFPTGVLQVRIGLNKVSKRANLFPCIKCEKKDEPIEHLVLVSDFQKRSSGLKTLLVESELPGRLNKLELRLDPVLWKKVQKV</sequence>